<dbReference type="Proteomes" id="UP000612282">
    <property type="component" value="Unassembled WGS sequence"/>
</dbReference>
<comment type="caution">
    <text evidence="1">The sequence shown here is derived from an EMBL/GenBank/DDBJ whole genome shotgun (WGS) entry which is preliminary data.</text>
</comment>
<proteinExistence type="predicted"/>
<dbReference type="EMBL" id="BOMG01000006">
    <property type="protein sequence ID" value="GID51939.1"/>
    <property type="molecule type" value="Genomic_DNA"/>
</dbReference>
<evidence type="ECO:0000313" key="2">
    <source>
        <dbReference type="Proteomes" id="UP000612282"/>
    </source>
</evidence>
<gene>
    <name evidence="1" type="ORF">Aco03nite_003430</name>
</gene>
<dbReference type="RefSeq" id="WP_203792761.1">
    <property type="nucleotide sequence ID" value="NZ_BAAAQE010000090.1"/>
</dbReference>
<keyword evidence="2" id="KW-1185">Reference proteome</keyword>
<evidence type="ECO:0000313" key="1">
    <source>
        <dbReference type="EMBL" id="GID51939.1"/>
    </source>
</evidence>
<reference evidence="1 2" key="1">
    <citation type="submission" date="2021-01" db="EMBL/GenBank/DDBJ databases">
        <title>Whole genome shotgun sequence of Actinoplanes couchii NBRC 106145.</title>
        <authorList>
            <person name="Komaki H."/>
            <person name="Tamura T."/>
        </authorList>
    </citation>
    <scope>NUCLEOTIDE SEQUENCE [LARGE SCALE GENOMIC DNA]</scope>
    <source>
        <strain evidence="1 2">NBRC 106145</strain>
    </source>
</reference>
<sequence length="70" mass="7731">MTISIGTSTTPTAWETHAAWLRLRENCTRLATDAAREMGEHRLKQDKVAVLTSRDAIARMTPPGLVNVLV</sequence>
<organism evidence="1 2">
    <name type="scientific">Actinoplanes couchii</name>
    <dbReference type="NCBI Taxonomy" id="403638"/>
    <lineage>
        <taxon>Bacteria</taxon>
        <taxon>Bacillati</taxon>
        <taxon>Actinomycetota</taxon>
        <taxon>Actinomycetes</taxon>
        <taxon>Micromonosporales</taxon>
        <taxon>Micromonosporaceae</taxon>
        <taxon>Actinoplanes</taxon>
    </lineage>
</organism>
<accession>A0ABQ3X079</accession>
<name>A0ABQ3X079_9ACTN</name>
<protein>
    <submittedName>
        <fullName evidence="1">Uncharacterized protein</fullName>
    </submittedName>
</protein>